<protein>
    <submittedName>
        <fullName evidence="2">Uncharacterized protein</fullName>
    </submittedName>
</protein>
<dbReference type="EMBL" id="JAHRIP010039601">
    <property type="protein sequence ID" value="MEQ2296180.1"/>
    <property type="molecule type" value="Genomic_DNA"/>
</dbReference>
<accession>A0ABV0YS03</accession>
<dbReference type="Proteomes" id="UP001469553">
    <property type="component" value="Unassembled WGS sequence"/>
</dbReference>
<proteinExistence type="predicted"/>
<organism evidence="2 3">
    <name type="scientific">Ameca splendens</name>
    <dbReference type="NCBI Taxonomy" id="208324"/>
    <lineage>
        <taxon>Eukaryota</taxon>
        <taxon>Metazoa</taxon>
        <taxon>Chordata</taxon>
        <taxon>Craniata</taxon>
        <taxon>Vertebrata</taxon>
        <taxon>Euteleostomi</taxon>
        <taxon>Actinopterygii</taxon>
        <taxon>Neopterygii</taxon>
        <taxon>Teleostei</taxon>
        <taxon>Neoteleostei</taxon>
        <taxon>Acanthomorphata</taxon>
        <taxon>Ovalentaria</taxon>
        <taxon>Atherinomorphae</taxon>
        <taxon>Cyprinodontiformes</taxon>
        <taxon>Goodeidae</taxon>
        <taxon>Ameca</taxon>
    </lineage>
</organism>
<feature type="compositionally biased region" description="Basic and acidic residues" evidence="1">
    <location>
        <begin position="104"/>
        <end position="114"/>
    </location>
</feature>
<name>A0ABV0YS03_9TELE</name>
<comment type="caution">
    <text evidence="2">The sequence shown here is derived from an EMBL/GenBank/DDBJ whole genome shotgun (WGS) entry which is preliminary data.</text>
</comment>
<feature type="compositionally biased region" description="Gly residues" evidence="1">
    <location>
        <begin position="115"/>
        <end position="129"/>
    </location>
</feature>
<reference evidence="2 3" key="1">
    <citation type="submission" date="2021-06" db="EMBL/GenBank/DDBJ databases">
        <authorList>
            <person name="Palmer J.M."/>
        </authorList>
    </citation>
    <scope>NUCLEOTIDE SEQUENCE [LARGE SCALE GENOMIC DNA]</scope>
    <source>
        <strain evidence="2 3">AS_MEX2019</strain>
        <tissue evidence="2">Muscle</tissue>
    </source>
</reference>
<sequence length="129" mass="14005">MSHIPAASSASLHHFPPLAEGYTVLPFEVYICIIRLGYVIVYVNPPLPSEGAPEERGCCPAQQWRTPLLSAAIQPCTCIFCFHVVGRLQWQFRLGPLQPLRGKGAQEKEEEKAEGGSGAVMGEEGQGLS</sequence>
<evidence type="ECO:0000313" key="3">
    <source>
        <dbReference type="Proteomes" id="UP001469553"/>
    </source>
</evidence>
<evidence type="ECO:0000256" key="1">
    <source>
        <dbReference type="SAM" id="MobiDB-lite"/>
    </source>
</evidence>
<gene>
    <name evidence="2" type="ORF">AMECASPLE_022313</name>
</gene>
<feature type="region of interest" description="Disordered" evidence="1">
    <location>
        <begin position="99"/>
        <end position="129"/>
    </location>
</feature>
<keyword evidence="3" id="KW-1185">Reference proteome</keyword>
<evidence type="ECO:0000313" key="2">
    <source>
        <dbReference type="EMBL" id="MEQ2296180.1"/>
    </source>
</evidence>